<dbReference type="AlphaFoldDB" id="A0A926VNI9"/>
<name>A0A926VNI9_9CYAN</name>
<evidence type="ECO:0000313" key="2">
    <source>
        <dbReference type="Proteomes" id="UP000641646"/>
    </source>
</evidence>
<accession>A0A926VNI9</accession>
<reference evidence="1" key="2">
    <citation type="submission" date="2020-08" db="EMBL/GenBank/DDBJ databases">
        <authorList>
            <person name="Chen M."/>
            <person name="Teng W."/>
            <person name="Zhao L."/>
            <person name="Hu C."/>
            <person name="Zhou Y."/>
            <person name="Han B."/>
            <person name="Song L."/>
            <person name="Shu W."/>
        </authorList>
    </citation>
    <scope>NUCLEOTIDE SEQUENCE</scope>
    <source>
        <strain evidence="1">FACHB-1375</strain>
    </source>
</reference>
<comment type="caution">
    <text evidence="1">The sequence shown here is derived from an EMBL/GenBank/DDBJ whole genome shotgun (WGS) entry which is preliminary data.</text>
</comment>
<dbReference type="EMBL" id="JACJPW010000217">
    <property type="protein sequence ID" value="MBD2186483.1"/>
    <property type="molecule type" value="Genomic_DNA"/>
</dbReference>
<dbReference type="Proteomes" id="UP000641646">
    <property type="component" value="Unassembled WGS sequence"/>
</dbReference>
<gene>
    <name evidence="1" type="ORF">H6G03_36455</name>
</gene>
<protein>
    <submittedName>
        <fullName evidence="1">Uncharacterized protein</fullName>
    </submittedName>
</protein>
<evidence type="ECO:0000313" key="1">
    <source>
        <dbReference type="EMBL" id="MBD2186483.1"/>
    </source>
</evidence>
<sequence>MANLSEQTKVNIFNLLKRLGEMIDEAGKTETVIAEQLGETEITVSTLDDLQNVRERLRNPYTRLCTLYLQISQFQPTAPAAVLDLLYQTIEDAEAAIAASDASIREAKTDFELP</sequence>
<organism evidence="1 2">
    <name type="scientific">Aerosakkonema funiforme FACHB-1375</name>
    <dbReference type="NCBI Taxonomy" id="2949571"/>
    <lineage>
        <taxon>Bacteria</taxon>
        <taxon>Bacillati</taxon>
        <taxon>Cyanobacteriota</taxon>
        <taxon>Cyanophyceae</taxon>
        <taxon>Oscillatoriophycideae</taxon>
        <taxon>Aerosakkonematales</taxon>
        <taxon>Aerosakkonemataceae</taxon>
        <taxon>Aerosakkonema</taxon>
    </lineage>
</organism>
<keyword evidence="2" id="KW-1185">Reference proteome</keyword>
<proteinExistence type="predicted"/>
<dbReference type="RefSeq" id="WP_190475863.1">
    <property type="nucleotide sequence ID" value="NZ_JACJPW010000217.1"/>
</dbReference>
<reference evidence="1" key="1">
    <citation type="journal article" date="2015" name="ISME J.">
        <title>Draft Genome Sequence of Streptomyces incarnatus NRRL8089, which Produces the Nucleoside Antibiotic Sinefungin.</title>
        <authorList>
            <person name="Oshima K."/>
            <person name="Hattori M."/>
            <person name="Shimizu H."/>
            <person name="Fukuda K."/>
            <person name="Nemoto M."/>
            <person name="Inagaki K."/>
            <person name="Tamura T."/>
        </authorList>
    </citation>
    <scope>NUCLEOTIDE SEQUENCE</scope>
    <source>
        <strain evidence="1">FACHB-1375</strain>
    </source>
</reference>